<keyword evidence="5 7" id="KW-0694">RNA-binding</keyword>
<dbReference type="Proteomes" id="UP001063166">
    <property type="component" value="Unassembled WGS sequence"/>
</dbReference>
<keyword evidence="3 7" id="KW-0808">Transferase</keyword>
<dbReference type="GO" id="GO:0003723">
    <property type="term" value="F:RNA binding"/>
    <property type="evidence" value="ECO:0007669"/>
    <property type="project" value="UniProtKB-UniRule"/>
</dbReference>
<evidence type="ECO:0000256" key="8">
    <source>
        <dbReference type="RuleBase" id="RU362106"/>
    </source>
</evidence>
<organism evidence="9 10">
    <name type="scientific">Lyophyllum shimeji</name>
    <name type="common">Hon-shimeji</name>
    <name type="synonym">Tricholoma shimeji</name>
    <dbReference type="NCBI Taxonomy" id="47721"/>
    <lineage>
        <taxon>Eukaryota</taxon>
        <taxon>Fungi</taxon>
        <taxon>Dikarya</taxon>
        <taxon>Basidiomycota</taxon>
        <taxon>Agaricomycotina</taxon>
        <taxon>Agaricomycetes</taxon>
        <taxon>Agaricomycetidae</taxon>
        <taxon>Agaricales</taxon>
        <taxon>Tricholomatineae</taxon>
        <taxon>Lyophyllaceae</taxon>
        <taxon>Lyophyllum</taxon>
    </lineage>
</organism>
<dbReference type="GO" id="GO:0000179">
    <property type="term" value="F:rRNA (adenine-N6,N6-)-dimethyltransferase activity"/>
    <property type="evidence" value="ECO:0007669"/>
    <property type="project" value="UniProtKB-UniRule"/>
</dbReference>
<dbReference type="InterPro" id="IPR023165">
    <property type="entry name" value="rRNA_Ade_diMease-like_C"/>
</dbReference>
<reference evidence="9" key="1">
    <citation type="submission" date="2022-07" db="EMBL/GenBank/DDBJ databases">
        <title>The genome of Lyophyllum shimeji provides insight into the initial evolution of ectomycorrhizal fungal genome.</title>
        <authorList>
            <person name="Kobayashi Y."/>
            <person name="Shibata T."/>
            <person name="Hirakawa H."/>
            <person name="Shigenobu S."/>
            <person name="Nishiyama T."/>
            <person name="Yamada A."/>
            <person name="Hasebe M."/>
            <person name="Kawaguchi M."/>
        </authorList>
    </citation>
    <scope>NUCLEOTIDE SEQUENCE</scope>
    <source>
        <strain evidence="9">AT787</strain>
    </source>
</reference>
<keyword evidence="4 7" id="KW-0949">S-adenosyl-L-methionine</keyword>
<feature type="binding site" evidence="7">
    <location>
        <position position="122"/>
    </location>
    <ligand>
        <name>S-adenosyl-L-methionine</name>
        <dbReference type="ChEBI" id="CHEBI:59789"/>
    </ligand>
</feature>
<accession>A0A9P3UTZ0</accession>
<comment type="similarity">
    <text evidence="7 8">Belongs to the class I-like SAM-binding methyltransferase superfamily. rRNA adenine N(6)-methyltransferase family.</text>
</comment>
<dbReference type="PROSITE" id="PS51689">
    <property type="entry name" value="SAM_RNA_A_N6_MT"/>
    <property type="match status" value="1"/>
</dbReference>
<feature type="binding site" evidence="7">
    <location>
        <position position="70"/>
    </location>
    <ligand>
        <name>S-adenosyl-L-methionine</name>
        <dbReference type="ChEBI" id="CHEBI:59789"/>
    </ligand>
</feature>
<sequence length="402" mass="45637">MSLRLPRHSSLRSAALLQRLLVCPHQRRAYRLPLPSTPLTPVTSKLELPPESEWRRHFPPAVRVNHRVSIRNAETAAKIADAFVPAGSVGKVIVEAFPGPGQLSRALLNLPRERIRKMIIMEDWPQYLDFLRPLQEADPRVTVIDRDGYTWDSYQHITELGLLDEVERLPWDQGVHPQLHFISHLPSTVTGEQLISQLLRTLPEREWLFQYGRIPLSLILSEHVFKRITSSTSAPNTRNKLSIVAEASSTCTAALPPALLSPFDAHFHPVSTSPHAKPAENKRSSRAVGLPFTSMNIVPHRESEQLIGRGKMDMWDYVLRRMFVKKATEVAKALPSLAPGAQTLAKMLTDPDRPEHERLDVKKKVNKLEAHEWALLVKAFDEWPFKPAMFDIAETFSDHSRL</sequence>
<dbReference type="PANTHER" id="PTHR11727">
    <property type="entry name" value="DIMETHYLADENOSINE TRANSFERASE"/>
    <property type="match status" value="1"/>
</dbReference>
<name>A0A9P3UTZ0_LYOSH</name>
<dbReference type="Gene3D" id="3.40.50.150">
    <property type="entry name" value="Vaccinia Virus protein VP39"/>
    <property type="match status" value="1"/>
</dbReference>
<proteinExistence type="inferred from homology"/>
<keyword evidence="2 7" id="KW-0489">Methyltransferase</keyword>
<evidence type="ECO:0000256" key="5">
    <source>
        <dbReference type="ARBA" id="ARBA00022884"/>
    </source>
</evidence>
<keyword evidence="10" id="KW-1185">Reference proteome</keyword>
<keyword evidence="8" id="KW-0698">rRNA processing</keyword>
<evidence type="ECO:0000313" key="9">
    <source>
        <dbReference type="EMBL" id="GLB45068.1"/>
    </source>
</evidence>
<dbReference type="OrthoDB" id="16079at2759"/>
<dbReference type="EC" id="2.1.1.-" evidence="8"/>
<comment type="caution">
    <text evidence="9">The sequence shown here is derived from an EMBL/GenBank/DDBJ whole genome shotgun (WGS) entry which is preliminary data.</text>
</comment>
<dbReference type="AlphaFoldDB" id="A0A9P3UTZ0"/>
<dbReference type="SUPFAM" id="SSF53335">
    <property type="entry name" value="S-adenosyl-L-methionine-dependent methyltransferases"/>
    <property type="match status" value="1"/>
</dbReference>
<dbReference type="PANTHER" id="PTHR11727:SF17">
    <property type="entry name" value="DIMETHYLADENOSINE TRANSFERASE 1, MITOCHONDRIAL"/>
    <property type="match status" value="1"/>
</dbReference>
<evidence type="ECO:0000256" key="2">
    <source>
        <dbReference type="ARBA" id="ARBA00022603"/>
    </source>
</evidence>
<evidence type="ECO:0000256" key="7">
    <source>
        <dbReference type="PROSITE-ProRule" id="PRU01026"/>
    </source>
</evidence>
<comment type="subcellular location">
    <subcellularLocation>
        <location evidence="1">Mitochondrion</location>
    </subcellularLocation>
</comment>
<dbReference type="InterPro" id="IPR029063">
    <property type="entry name" value="SAM-dependent_MTases_sf"/>
</dbReference>
<feature type="binding site" evidence="7">
    <location>
        <position position="147"/>
    </location>
    <ligand>
        <name>S-adenosyl-L-methionine</name>
        <dbReference type="ChEBI" id="CHEBI:59789"/>
    </ligand>
</feature>
<dbReference type="InterPro" id="IPR001737">
    <property type="entry name" value="KsgA/Erm"/>
</dbReference>
<evidence type="ECO:0000256" key="1">
    <source>
        <dbReference type="ARBA" id="ARBA00004173"/>
    </source>
</evidence>
<dbReference type="EMBL" id="BRPK01000019">
    <property type="protein sequence ID" value="GLB45068.1"/>
    <property type="molecule type" value="Genomic_DNA"/>
</dbReference>
<protein>
    <recommendedName>
        <fullName evidence="8">rRNA adenine N(6)-methyltransferase</fullName>
        <ecNumber evidence="8">2.1.1.-</ecNumber>
    </recommendedName>
</protein>
<dbReference type="GO" id="GO:0006391">
    <property type="term" value="P:transcription initiation at mitochondrial promoter"/>
    <property type="evidence" value="ECO:0007669"/>
    <property type="project" value="TreeGrafter"/>
</dbReference>
<gene>
    <name evidence="9" type="ORF">LshimejAT787_1901460</name>
</gene>
<evidence type="ECO:0000256" key="6">
    <source>
        <dbReference type="ARBA" id="ARBA00024915"/>
    </source>
</evidence>
<dbReference type="Gene3D" id="1.10.8.100">
    <property type="entry name" value="Ribosomal RNA adenine dimethylase-like, domain 2"/>
    <property type="match status" value="1"/>
</dbReference>
<dbReference type="GO" id="GO:0034246">
    <property type="term" value="F:mitochondrial transcription factor activity"/>
    <property type="evidence" value="ECO:0007669"/>
    <property type="project" value="TreeGrafter"/>
</dbReference>
<evidence type="ECO:0000256" key="3">
    <source>
        <dbReference type="ARBA" id="ARBA00022679"/>
    </source>
</evidence>
<comment type="caution">
    <text evidence="7">Lacks conserved residue(s) required for the propagation of feature annotation.</text>
</comment>
<dbReference type="GO" id="GO:0005759">
    <property type="term" value="C:mitochondrial matrix"/>
    <property type="evidence" value="ECO:0007669"/>
    <property type="project" value="TreeGrafter"/>
</dbReference>
<comment type="function">
    <text evidence="6">Mitochondrial transcription factor that confers selective promoter recognition on the core subunit of the yeast mitochondrial RNA polymerase. Interacts with DNA in a non-specific manner.</text>
</comment>
<dbReference type="Pfam" id="PF00398">
    <property type="entry name" value="RrnaAD"/>
    <property type="match status" value="1"/>
</dbReference>
<evidence type="ECO:0000256" key="4">
    <source>
        <dbReference type="ARBA" id="ARBA00022691"/>
    </source>
</evidence>
<evidence type="ECO:0000313" key="10">
    <source>
        <dbReference type="Proteomes" id="UP001063166"/>
    </source>
</evidence>